<dbReference type="AlphaFoldDB" id="A0A074LM83"/>
<dbReference type="STRING" id="1157490.EL26_16340"/>
<sequence length="98" mass="10069">MKFRLNSPVGIALTVAGVVLALSPEARKATRRLLVKGTASLLGAVDGVKQSAVDVTDTAAESASNTTRYLADSAENIGDTVADTAWNNTESVSDAAPH</sequence>
<dbReference type="Proteomes" id="UP000027931">
    <property type="component" value="Unassembled WGS sequence"/>
</dbReference>
<proteinExistence type="predicted"/>
<evidence type="ECO:0000313" key="2">
    <source>
        <dbReference type="Proteomes" id="UP000027931"/>
    </source>
</evidence>
<dbReference type="eggNOG" id="ENOG5033CVV">
    <property type="taxonomic scope" value="Bacteria"/>
</dbReference>
<dbReference type="RefSeq" id="WP_052036453.1">
    <property type="nucleotide sequence ID" value="NZ_JMIR01000025.1"/>
</dbReference>
<dbReference type="EMBL" id="JMIR01000025">
    <property type="protein sequence ID" value="KEO82219.1"/>
    <property type="molecule type" value="Genomic_DNA"/>
</dbReference>
<name>A0A074LM83_9BACL</name>
<reference evidence="1 2" key="1">
    <citation type="journal article" date="2013" name="Int. J. Syst. Evol. Microbiol.">
        <title>Tumebacillus flagellatus sp. nov., an alpha-amylase/pullulanase-producing bacterium isolated from cassava wastewater.</title>
        <authorList>
            <person name="Wang Q."/>
            <person name="Xie N."/>
            <person name="Qin Y."/>
            <person name="Shen N."/>
            <person name="Zhu J."/>
            <person name="Mi H."/>
            <person name="Huang R."/>
        </authorList>
    </citation>
    <scope>NUCLEOTIDE SEQUENCE [LARGE SCALE GENOMIC DNA]</scope>
    <source>
        <strain evidence="1 2">GST4</strain>
    </source>
</reference>
<keyword evidence="2" id="KW-1185">Reference proteome</keyword>
<organism evidence="1 2">
    <name type="scientific">Tumebacillus flagellatus</name>
    <dbReference type="NCBI Taxonomy" id="1157490"/>
    <lineage>
        <taxon>Bacteria</taxon>
        <taxon>Bacillati</taxon>
        <taxon>Bacillota</taxon>
        <taxon>Bacilli</taxon>
        <taxon>Bacillales</taxon>
        <taxon>Alicyclobacillaceae</taxon>
        <taxon>Tumebacillus</taxon>
    </lineage>
</organism>
<protein>
    <submittedName>
        <fullName evidence="1">Uncharacterized protein</fullName>
    </submittedName>
</protein>
<comment type="caution">
    <text evidence="1">The sequence shown here is derived from an EMBL/GenBank/DDBJ whole genome shotgun (WGS) entry which is preliminary data.</text>
</comment>
<gene>
    <name evidence="1" type="ORF">EL26_16340</name>
</gene>
<accession>A0A074LM83</accession>
<evidence type="ECO:0000313" key="1">
    <source>
        <dbReference type="EMBL" id="KEO82219.1"/>
    </source>
</evidence>
<dbReference type="OrthoDB" id="2875172at2"/>